<dbReference type="GO" id="GO:0046854">
    <property type="term" value="P:phosphatidylinositol phosphate biosynthetic process"/>
    <property type="evidence" value="ECO:0007669"/>
    <property type="project" value="TreeGrafter"/>
</dbReference>
<dbReference type="Pfam" id="PF01504">
    <property type="entry name" value="PIP5K"/>
    <property type="match status" value="3"/>
</dbReference>
<dbReference type="InterPro" id="IPR002498">
    <property type="entry name" value="PInositol-4-P-4/5-kinase_core"/>
</dbReference>
<feature type="domain" description="PIPK" evidence="2">
    <location>
        <begin position="169"/>
        <end position="661"/>
    </location>
</feature>
<keyword evidence="1" id="KW-0808">Transferase</keyword>
<dbReference type="CDD" id="cd00139">
    <property type="entry name" value="PIPKc"/>
    <property type="match status" value="1"/>
</dbReference>
<sequence>MNRQDPDPLQNTLIDIHRIFLLVSGLGNTFVRVIGDPYLRRKVIKMLRCKKRKTFETPAITESIIMETEGSLMLKNYENETVNLLYQNLPYQPNKDNRVLTEDLNMNINNTTLDQFSRNNLSHQNSAILKTSMIERKQSSMKKERDSTMDLKNLYGSICYHFSMIRNKSGLYVKNHVQQKIMIYITINKRAKDTFVHFQHLSIRNLSLHQKLDGSIQTPSSAQFQIKNQEFRFEEYRYKDFKLIRRESGILDQDLEDSFNSIRNEDIFKKELNKKQAGRSGKQIIFTYDRKFIIKEIDSEEKGYLIRIAQQYAEYIKENRDSLLARIYGLFSLKIENQSKVYFIIMHNLDIYPKDSVIFKYDLKFSEFNRRHLDFNELDYYRTKLIKIDDNFQDLIEKSCSQDNTEEDEKVEFQNSQQFAVSPPLENMKVRKGQTKEFPKSNTKKSFGKGLMQNSFSQNRIKLESYDLSNTMLSPQDSNNLGGHQLSYNFGSTLEEKKMFSNMATLIKKEKKNDAYMYKQLQLLKDIDYKNFHGQIQIHQSSHNTYQDFIVQVLQDTQFLSQQFIMDYSLLLMILKVEKIETQKILNEQRHNPFVFYTRNKKFAIVVGIIDYLQVFGIGKNIQEKAQKFWSALKNKQKKEISCVEPLTYFNRFNSGISKLFINTIIDEADENDECESN</sequence>
<reference evidence="3 4" key="1">
    <citation type="submission" date="2014-06" db="EMBL/GenBank/DDBJ databases">
        <authorList>
            <person name="Swart Estienne"/>
        </authorList>
    </citation>
    <scope>NUCLEOTIDE SEQUENCE [LARGE SCALE GENOMIC DNA]</scope>
    <source>
        <strain evidence="3 4">130c</strain>
    </source>
</reference>
<keyword evidence="1" id="KW-0067">ATP-binding</keyword>
<dbReference type="AlphaFoldDB" id="A0A078AH33"/>
<dbReference type="InterPro" id="IPR023610">
    <property type="entry name" value="PInositol-4/5-P-5/4-kinase"/>
</dbReference>
<dbReference type="OrthoDB" id="20783at2759"/>
<keyword evidence="1" id="KW-0547">Nucleotide-binding</keyword>
<dbReference type="SMART" id="SM00330">
    <property type="entry name" value="PIPKc"/>
    <property type="match status" value="1"/>
</dbReference>
<dbReference type="PANTHER" id="PTHR23086">
    <property type="entry name" value="PHOSPHATIDYLINOSITOL-4-PHOSPHATE 5-KINASE"/>
    <property type="match status" value="1"/>
</dbReference>
<dbReference type="EMBL" id="CCKQ01010052">
    <property type="protein sequence ID" value="CDW81549.1"/>
    <property type="molecule type" value="Genomic_DNA"/>
</dbReference>
<dbReference type="PROSITE" id="PS51455">
    <property type="entry name" value="PIPK"/>
    <property type="match status" value="1"/>
</dbReference>
<dbReference type="GO" id="GO:0005886">
    <property type="term" value="C:plasma membrane"/>
    <property type="evidence" value="ECO:0007669"/>
    <property type="project" value="TreeGrafter"/>
</dbReference>
<evidence type="ECO:0000259" key="2">
    <source>
        <dbReference type="PROSITE" id="PS51455"/>
    </source>
</evidence>
<dbReference type="Gene3D" id="3.30.800.10">
    <property type="entry name" value="Phosphatidylinositol Phosphate Kinase II Beta"/>
    <property type="match status" value="1"/>
</dbReference>
<dbReference type="InterPro" id="IPR027483">
    <property type="entry name" value="PInositol-4-P-4/5-kinase_C_sf"/>
</dbReference>
<organism evidence="3 4">
    <name type="scientific">Stylonychia lemnae</name>
    <name type="common">Ciliate</name>
    <dbReference type="NCBI Taxonomy" id="5949"/>
    <lineage>
        <taxon>Eukaryota</taxon>
        <taxon>Sar</taxon>
        <taxon>Alveolata</taxon>
        <taxon>Ciliophora</taxon>
        <taxon>Intramacronucleata</taxon>
        <taxon>Spirotrichea</taxon>
        <taxon>Stichotrichia</taxon>
        <taxon>Sporadotrichida</taxon>
        <taxon>Oxytrichidae</taxon>
        <taxon>Stylonychinae</taxon>
        <taxon>Stylonychia</taxon>
    </lineage>
</organism>
<proteinExistence type="predicted"/>
<evidence type="ECO:0000256" key="1">
    <source>
        <dbReference type="PROSITE-ProRule" id="PRU00781"/>
    </source>
</evidence>
<evidence type="ECO:0000313" key="4">
    <source>
        <dbReference type="Proteomes" id="UP000039865"/>
    </source>
</evidence>
<dbReference type="InterPro" id="IPR027484">
    <property type="entry name" value="PInositol-4-P-5-kinase_N"/>
</dbReference>
<dbReference type="GO" id="GO:0005524">
    <property type="term" value="F:ATP binding"/>
    <property type="evidence" value="ECO:0007669"/>
    <property type="project" value="UniProtKB-UniRule"/>
</dbReference>
<protein>
    <submittedName>
        <fullName evidence="3">Phosphatidylinositol phosphate kinase pipk5</fullName>
    </submittedName>
</protein>
<evidence type="ECO:0000313" key="3">
    <source>
        <dbReference type="EMBL" id="CDW81549.1"/>
    </source>
</evidence>
<dbReference type="InParanoid" id="A0A078AH33"/>
<gene>
    <name evidence="3" type="primary">Contig10513.g11219</name>
    <name evidence="3" type="ORF">STYLEM_10568</name>
</gene>
<dbReference type="SUPFAM" id="SSF56104">
    <property type="entry name" value="SAICAR synthase-like"/>
    <property type="match status" value="2"/>
</dbReference>
<keyword evidence="4" id="KW-1185">Reference proteome</keyword>
<dbReference type="PANTHER" id="PTHR23086:SF8">
    <property type="entry name" value="PHOSPHATIDYLINOSITOL 5-PHOSPHATE 4-KINASE, ISOFORM A"/>
    <property type="match status" value="1"/>
</dbReference>
<dbReference type="Proteomes" id="UP000039865">
    <property type="component" value="Unassembled WGS sequence"/>
</dbReference>
<dbReference type="Gene3D" id="3.30.810.10">
    <property type="entry name" value="2-Layer Sandwich"/>
    <property type="match status" value="1"/>
</dbReference>
<keyword evidence="1 3" id="KW-0418">Kinase</keyword>
<dbReference type="GO" id="GO:0016308">
    <property type="term" value="F:1-phosphatidylinositol-4-phosphate 5-kinase activity"/>
    <property type="evidence" value="ECO:0007669"/>
    <property type="project" value="TreeGrafter"/>
</dbReference>
<accession>A0A078AH33</accession>
<name>A0A078AH33_STYLE</name>